<proteinExistence type="predicted"/>
<dbReference type="AlphaFoldDB" id="A0A6J7GXX8"/>
<protein>
    <submittedName>
        <fullName evidence="4">Unannotated protein</fullName>
    </submittedName>
</protein>
<sequence length="330" mass="35459">MTKRQHREVMGDERASMTTPDVEAGPIALLPEGDDFFQNVIERAGGVVAGLTKDTRGLLWLSYPRAAELEAVLVESPQITWVQLPYAGVDAFAHTLHRHGGDERIFTSAKGAFAQPVAEHALGMVLALLRAFPRRARLTTWDREVIGTSLYGLNVTIIGAGGIARELIRLLDPFGVTVTVVRRMPQQVPGATHTLTVDRLNESLGEADVVVIAAAHTDETRHMFSATEFALMKPTSVLVNVARGPLVNTDALVTALTTGQIAGAALDVTEPEPLPAGHALWSAPNILITPHQADTPEMTAPLLAVRIEHNVRAFMGNGRFVGVVDPVAGY</sequence>
<keyword evidence="2" id="KW-0520">NAD</keyword>
<dbReference type="CDD" id="cd12159">
    <property type="entry name" value="2-Hacid_dh_2"/>
    <property type="match status" value="1"/>
</dbReference>
<evidence type="ECO:0000313" key="4">
    <source>
        <dbReference type="EMBL" id="CAB4909375.1"/>
    </source>
</evidence>
<dbReference type="InterPro" id="IPR036291">
    <property type="entry name" value="NAD(P)-bd_dom_sf"/>
</dbReference>
<dbReference type="Pfam" id="PF02826">
    <property type="entry name" value="2-Hacid_dh_C"/>
    <property type="match status" value="1"/>
</dbReference>
<evidence type="ECO:0000256" key="1">
    <source>
        <dbReference type="ARBA" id="ARBA00023002"/>
    </source>
</evidence>
<dbReference type="PANTHER" id="PTHR43333">
    <property type="entry name" value="2-HACID_DH_C DOMAIN-CONTAINING PROTEIN"/>
    <property type="match status" value="1"/>
</dbReference>
<dbReference type="EMBL" id="CAFBMB010000147">
    <property type="protein sequence ID" value="CAB4909375.1"/>
    <property type="molecule type" value="Genomic_DNA"/>
</dbReference>
<keyword evidence="1" id="KW-0560">Oxidoreductase</keyword>
<dbReference type="GO" id="GO:0051287">
    <property type="term" value="F:NAD binding"/>
    <property type="evidence" value="ECO:0007669"/>
    <property type="project" value="InterPro"/>
</dbReference>
<reference evidence="4" key="1">
    <citation type="submission" date="2020-05" db="EMBL/GenBank/DDBJ databases">
        <authorList>
            <person name="Chiriac C."/>
            <person name="Salcher M."/>
            <person name="Ghai R."/>
            <person name="Kavagutti S V."/>
        </authorList>
    </citation>
    <scope>NUCLEOTIDE SEQUENCE</scope>
</reference>
<dbReference type="SUPFAM" id="SSF51735">
    <property type="entry name" value="NAD(P)-binding Rossmann-fold domains"/>
    <property type="match status" value="1"/>
</dbReference>
<organism evidence="4">
    <name type="scientific">freshwater metagenome</name>
    <dbReference type="NCBI Taxonomy" id="449393"/>
    <lineage>
        <taxon>unclassified sequences</taxon>
        <taxon>metagenomes</taxon>
        <taxon>ecological metagenomes</taxon>
    </lineage>
</organism>
<dbReference type="PROSITE" id="PS00671">
    <property type="entry name" value="D_2_HYDROXYACID_DH_3"/>
    <property type="match status" value="1"/>
</dbReference>
<gene>
    <name evidence="4" type="ORF">UFOPK3516_01394</name>
</gene>
<evidence type="ECO:0000256" key="2">
    <source>
        <dbReference type="ARBA" id="ARBA00023027"/>
    </source>
</evidence>
<name>A0A6J7GXX8_9ZZZZ</name>
<evidence type="ECO:0000259" key="3">
    <source>
        <dbReference type="Pfam" id="PF02826"/>
    </source>
</evidence>
<dbReference type="PANTHER" id="PTHR43333:SF1">
    <property type="entry name" value="D-ISOMER SPECIFIC 2-HYDROXYACID DEHYDROGENASE NAD-BINDING DOMAIN-CONTAINING PROTEIN"/>
    <property type="match status" value="1"/>
</dbReference>
<dbReference type="GO" id="GO:0016491">
    <property type="term" value="F:oxidoreductase activity"/>
    <property type="evidence" value="ECO:0007669"/>
    <property type="project" value="UniProtKB-KW"/>
</dbReference>
<feature type="domain" description="D-isomer specific 2-hydroxyacid dehydrogenase NAD-binding" evidence="3">
    <location>
        <begin position="123"/>
        <end position="293"/>
    </location>
</feature>
<dbReference type="InterPro" id="IPR029753">
    <property type="entry name" value="D-isomer_DH_CS"/>
</dbReference>
<accession>A0A6J7GXX8</accession>
<dbReference type="InterPro" id="IPR006140">
    <property type="entry name" value="D-isomer_DH_NAD-bd"/>
</dbReference>
<dbReference type="Gene3D" id="3.40.50.720">
    <property type="entry name" value="NAD(P)-binding Rossmann-like Domain"/>
    <property type="match status" value="2"/>
</dbReference>